<dbReference type="Proteomes" id="UP000694388">
    <property type="component" value="Unplaced"/>
</dbReference>
<dbReference type="Ensembl" id="ENSEBUT00000026227.1">
    <property type="protein sequence ID" value="ENSEBUP00000025651.1"/>
    <property type="gene ID" value="ENSEBUG00000015806.1"/>
</dbReference>
<dbReference type="SUPFAM" id="SSF50044">
    <property type="entry name" value="SH3-domain"/>
    <property type="match status" value="1"/>
</dbReference>
<comment type="subcellular location">
    <subcellularLocation>
        <location evidence="1">Cytoplasm</location>
    </subcellularLocation>
</comment>
<feature type="compositionally biased region" description="Basic residues" evidence="9">
    <location>
        <begin position="140"/>
        <end position="152"/>
    </location>
</feature>
<dbReference type="AlphaFoldDB" id="A0A8C4R6M9"/>
<dbReference type="OMA" id="XARTDLR"/>
<dbReference type="Gene3D" id="1.25.40.20">
    <property type="entry name" value="Ankyrin repeat-containing domain"/>
    <property type="match status" value="1"/>
</dbReference>
<dbReference type="SMART" id="SM00248">
    <property type="entry name" value="ANK"/>
    <property type="match status" value="1"/>
</dbReference>
<sequence>MTIILLWLFFFMFIFIVSQIAICIQVTGVLHLLARDECFLLCFSDQNDPNWWKGTCKGRTGLVPSNYVAEQAQSIDAPLQEAAKRGENKLGDTSLHAAAWKGHPDIVQSLLEKGVRVDLRNNEKKYAADMATDAQSAALIKRRSGTNRRLTAHNRPYLDEEDSD</sequence>
<dbReference type="InterPro" id="IPR036770">
    <property type="entry name" value="Ankyrin_rpt-contain_sf"/>
</dbReference>
<reference evidence="11" key="2">
    <citation type="submission" date="2025-09" db="UniProtKB">
        <authorList>
            <consortium name="Ensembl"/>
        </authorList>
    </citation>
    <scope>IDENTIFICATION</scope>
</reference>
<dbReference type="Gene3D" id="2.30.30.40">
    <property type="entry name" value="SH3 Domains"/>
    <property type="match status" value="1"/>
</dbReference>
<dbReference type="PANTHER" id="PTHR24155:SF10">
    <property type="entry name" value="OSTEOCLAST-STIMULATING FACTOR 1"/>
    <property type="match status" value="1"/>
</dbReference>
<feature type="repeat" description="ANK" evidence="8">
    <location>
        <begin position="90"/>
        <end position="122"/>
    </location>
</feature>
<evidence type="ECO:0000313" key="11">
    <source>
        <dbReference type="Ensembl" id="ENSEBUP00000025651.1"/>
    </source>
</evidence>
<comment type="function">
    <text evidence="6">Induces bone resorption, acting probably through a signaling cascade which results in the secretion of factor(s) enhancing osteoclast formation and activity.</text>
</comment>
<keyword evidence="4" id="KW-0677">Repeat</keyword>
<evidence type="ECO:0000313" key="12">
    <source>
        <dbReference type="Proteomes" id="UP000694388"/>
    </source>
</evidence>
<evidence type="ECO:0000256" key="5">
    <source>
        <dbReference type="ARBA" id="ARBA00023043"/>
    </source>
</evidence>
<dbReference type="GO" id="GO:0007165">
    <property type="term" value="P:signal transduction"/>
    <property type="evidence" value="ECO:0007669"/>
    <property type="project" value="TreeGrafter"/>
</dbReference>
<accession>A0A8C4R6M9</accession>
<evidence type="ECO:0000256" key="8">
    <source>
        <dbReference type="PROSITE-ProRule" id="PRU00023"/>
    </source>
</evidence>
<dbReference type="Pfam" id="PF00023">
    <property type="entry name" value="Ank"/>
    <property type="match status" value="1"/>
</dbReference>
<evidence type="ECO:0000256" key="9">
    <source>
        <dbReference type="SAM" id="MobiDB-lite"/>
    </source>
</evidence>
<dbReference type="InterPro" id="IPR002110">
    <property type="entry name" value="Ankyrin_rpt"/>
</dbReference>
<dbReference type="InterPro" id="IPR001452">
    <property type="entry name" value="SH3_domain"/>
</dbReference>
<dbReference type="PANTHER" id="PTHR24155">
    <property type="entry name" value="OSTEOCLAST-STIMULATING FACTOR 1"/>
    <property type="match status" value="1"/>
</dbReference>
<evidence type="ECO:0000256" key="6">
    <source>
        <dbReference type="ARBA" id="ARBA00037432"/>
    </source>
</evidence>
<evidence type="ECO:0000256" key="7">
    <source>
        <dbReference type="ARBA" id="ARBA00040640"/>
    </source>
</evidence>
<evidence type="ECO:0000259" key="10">
    <source>
        <dbReference type="Pfam" id="PF14604"/>
    </source>
</evidence>
<evidence type="ECO:0000256" key="1">
    <source>
        <dbReference type="ARBA" id="ARBA00004496"/>
    </source>
</evidence>
<dbReference type="GO" id="GO:0005737">
    <property type="term" value="C:cytoplasm"/>
    <property type="evidence" value="ECO:0007669"/>
    <property type="project" value="UniProtKB-SubCell"/>
</dbReference>
<reference evidence="11" key="1">
    <citation type="submission" date="2025-08" db="UniProtKB">
        <authorList>
            <consortium name="Ensembl"/>
        </authorList>
    </citation>
    <scope>IDENTIFICATION</scope>
</reference>
<dbReference type="SUPFAM" id="SSF48403">
    <property type="entry name" value="Ankyrin repeat"/>
    <property type="match status" value="1"/>
</dbReference>
<feature type="domain" description="SH3" evidence="10">
    <location>
        <begin position="31"/>
        <end position="69"/>
    </location>
</feature>
<protein>
    <recommendedName>
        <fullName evidence="7">Osteoclast-stimulating factor 1</fullName>
    </recommendedName>
</protein>
<keyword evidence="5 8" id="KW-0040">ANK repeat</keyword>
<proteinExistence type="predicted"/>
<keyword evidence="12" id="KW-1185">Reference proteome</keyword>
<organism evidence="11 12">
    <name type="scientific">Eptatretus burgeri</name>
    <name type="common">Inshore hagfish</name>
    <dbReference type="NCBI Taxonomy" id="7764"/>
    <lineage>
        <taxon>Eukaryota</taxon>
        <taxon>Metazoa</taxon>
        <taxon>Chordata</taxon>
        <taxon>Craniata</taxon>
        <taxon>Vertebrata</taxon>
        <taxon>Cyclostomata</taxon>
        <taxon>Myxini</taxon>
        <taxon>Myxiniformes</taxon>
        <taxon>Myxinidae</taxon>
        <taxon>Eptatretinae</taxon>
        <taxon>Eptatretus</taxon>
    </lineage>
</organism>
<dbReference type="GeneTree" id="ENSGT00920000149159"/>
<evidence type="ECO:0000256" key="2">
    <source>
        <dbReference type="ARBA" id="ARBA00022443"/>
    </source>
</evidence>
<evidence type="ECO:0000256" key="3">
    <source>
        <dbReference type="ARBA" id="ARBA00022490"/>
    </source>
</evidence>
<feature type="region of interest" description="Disordered" evidence="9">
    <location>
        <begin position="139"/>
        <end position="164"/>
    </location>
</feature>
<dbReference type="InterPro" id="IPR036028">
    <property type="entry name" value="SH3-like_dom_sf"/>
</dbReference>
<dbReference type="PROSITE" id="PS50297">
    <property type="entry name" value="ANK_REP_REGION"/>
    <property type="match status" value="1"/>
</dbReference>
<name>A0A8C4R6M9_EPTBU</name>
<keyword evidence="2" id="KW-0728">SH3 domain</keyword>
<evidence type="ECO:0000256" key="4">
    <source>
        <dbReference type="ARBA" id="ARBA00022737"/>
    </source>
</evidence>
<dbReference type="PROSITE" id="PS50088">
    <property type="entry name" value="ANK_REPEAT"/>
    <property type="match status" value="1"/>
</dbReference>
<dbReference type="Pfam" id="PF14604">
    <property type="entry name" value="SH3_9"/>
    <property type="match status" value="1"/>
</dbReference>
<keyword evidence="3" id="KW-0963">Cytoplasm</keyword>